<evidence type="ECO:0000313" key="2">
    <source>
        <dbReference type="Proteomes" id="UP000519897"/>
    </source>
</evidence>
<evidence type="ECO:0008006" key="3">
    <source>
        <dbReference type="Google" id="ProtNLM"/>
    </source>
</evidence>
<dbReference type="InterPro" id="IPR008979">
    <property type="entry name" value="Galactose-bd-like_sf"/>
</dbReference>
<dbReference type="AlphaFoldDB" id="A0A7W6LJK6"/>
<dbReference type="Proteomes" id="UP000519897">
    <property type="component" value="Unassembled WGS sequence"/>
</dbReference>
<evidence type="ECO:0000313" key="1">
    <source>
        <dbReference type="EMBL" id="MBB4145569.1"/>
    </source>
</evidence>
<organism evidence="1 2">
    <name type="scientific">Rhizobium rhizoryzae</name>
    <dbReference type="NCBI Taxonomy" id="451876"/>
    <lineage>
        <taxon>Bacteria</taxon>
        <taxon>Pseudomonadati</taxon>
        <taxon>Pseudomonadota</taxon>
        <taxon>Alphaproteobacteria</taxon>
        <taxon>Hyphomicrobiales</taxon>
        <taxon>Rhizobiaceae</taxon>
        <taxon>Rhizobium/Agrobacterium group</taxon>
        <taxon>Rhizobium</taxon>
    </lineage>
</organism>
<dbReference type="SUPFAM" id="SSF49785">
    <property type="entry name" value="Galactose-binding domain-like"/>
    <property type="match status" value="1"/>
</dbReference>
<comment type="caution">
    <text evidence="1">The sequence shown here is derived from an EMBL/GenBank/DDBJ whole genome shotgun (WGS) entry which is preliminary data.</text>
</comment>
<proteinExistence type="predicted"/>
<gene>
    <name evidence="1" type="ORF">GGQ72_004133</name>
</gene>
<dbReference type="EMBL" id="JACIEC010000008">
    <property type="protein sequence ID" value="MBB4145569.1"/>
    <property type="molecule type" value="Genomic_DNA"/>
</dbReference>
<dbReference type="Gene3D" id="2.60.120.260">
    <property type="entry name" value="Galactose-binding domain-like"/>
    <property type="match status" value="1"/>
</dbReference>
<keyword evidence="2" id="KW-1185">Reference proteome</keyword>
<sequence length="270" mass="29959">MHITLAIMDINGRSKAQAGSDGELNLVYRGEYEAGDCIRLTVSEPGYLLLAFDAAIAPSLLFMREREYSYPLPLGQQGQTISPVAFAGQIHRLFAREASHEEIVTRRNLAFNPLDTAANNALYPHASANVETRGEAAFAARNAIDGEKANTDHGKWPFTSWGINQDPQAELTIDFGREVSIDELKLYLRADFPHDAWWKQASVTFSDGSTEQLELGKSGSAQRFAVKPRRIEWLKLHDLIKADDPSPFPALTQFEAWGTEAMLAPIESQP</sequence>
<protein>
    <recommendedName>
        <fullName evidence="3">Carbohydrate-binding protein</fullName>
    </recommendedName>
</protein>
<name>A0A7W6LJK6_9HYPH</name>
<reference evidence="1 2" key="1">
    <citation type="submission" date="2020-08" db="EMBL/GenBank/DDBJ databases">
        <title>Genomic Encyclopedia of Type Strains, Phase IV (KMG-IV): sequencing the most valuable type-strain genomes for metagenomic binning, comparative biology and taxonomic classification.</title>
        <authorList>
            <person name="Goeker M."/>
        </authorList>
    </citation>
    <scope>NUCLEOTIDE SEQUENCE [LARGE SCALE GENOMIC DNA]</scope>
    <source>
        <strain evidence="1 2">DSM 29514</strain>
    </source>
</reference>
<accession>A0A7W6LJK6</accession>
<dbReference type="RefSeq" id="WP_062557169.1">
    <property type="nucleotide sequence ID" value="NZ_CP049249.1"/>
</dbReference>